<accession>A0A9P0M0R6</accession>
<keyword evidence="3" id="KW-1185">Reference proteome</keyword>
<dbReference type="AlphaFoldDB" id="A0A9P0M0R6"/>
<organism evidence="2 3">
    <name type="scientific">Acanthoscelides obtectus</name>
    <name type="common">Bean weevil</name>
    <name type="synonym">Bruchus obtectus</name>
    <dbReference type="NCBI Taxonomy" id="200917"/>
    <lineage>
        <taxon>Eukaryota</taxon>
        <taxon>Metazoa</taxon>
        <taxon>Ecdysozoa</taxon>
        <taxon>Arthropoda</taxon>
        <taxon>Hexapoda</taxon>
        <taxon>Insecta</taxon>
        <taxon>Pterygota</taxon>
        <taxon>Neoptera</taxon>
        <taxon>Endopterygota</taxon>
        <taxon>Coleoptera</taxon>
        <taxon>Polyphaga</taxon>
        <taxon>Cucujiformia</taxon>
        <taxon>Chrysomeloidea</taxon>
        <taxon>Chrysomelidae</taxon>
        <taxon>Bruchinae</taxon>
        <taxon>Bruchini</taxon>
        <taxon>Acanthoscelides</taxon>
    </lineage>
</organism>
<reference evidence="2" key="1">
    <citation type="submission" date="2022-03" db="EMBL/GenBank/DDBJ databases">
        <authorList>
            <person name="Sayadi A."/>
        </authorList>
    </citation>
    <scope>NUCLEOTIDE SEQUENCE</scope>
</reference>
<evidence type="ECO:0000313" key="2">
    <source>
        <dbReference type="EMBL" id="CAH2005352.1"/>
    </source>
</evidence>
<evidence type="ECO:0000313" key="3">
    <source>
        <dbReference type="Proteomes" id="UP001152888"/>
    </source>
</evidence>
<sequence>MKKHRKSCGRRNNATGTPIIAGASSVQSPVVRLPGPDNEEDQSRTRSISENQREQYFHLLSLPRIVS</sequence>
<protein>
    <submittedName>
        <fullName evidence="2">Uncharacterized protein</fullName>
    </submittedName>
</protein>
<evidence type="ECO:0000256" key="1">
    <source>
        <dbReference type="SAM" id="MobiDB-lite"/>
    </source>
</evidence>
<dbReference type="EMBL" id="CAKOFQ010007635">
    <property type="protein sequence ID" value="CAH2005352.1"/>
    <property type="molecule type" value="Genomic_DNA"/>
</dbReference>
<feature type="region of interest" description="Disordered" evidence="1">
    <location>
        <begin position="1"/>
        <end position="52"/>
    </location>
</feature>
<comment type="caution">
    <text evidence="2">The sequence shown here is derived from an EMBL/GenBank/DDBJ whole genome shotgun (WGS) entry which is preliminary data.</text>
</comment>
<name>A0A9P0M0R6_ACAOB</name>
<gene>
    <name evidence="2" type="ORF">ACAOBT_LOCUS28495</name>
</gene>
<dbReference type="Proteomes" id="UP001152888">
    <property type="component" value="Unassembled WGS sequence"/>
</dbReference>
<proteinExistence type="predicted"/>